<evidence type="ECO:0000256" key="2">
    <source>
        <dbReference type="PROSITE-ProRule" id="PRU00335"/>
    </source>
</evidence>
<evidence type="ECO:0000256" key="1">
    <source>
        <dbReference type="ARBA" id="ARBA00023125"/>
    </source>
</evidence>
<dbReference type="InterPro" id="IPR050624">
    <property type="entry name" value="HTH-type_Tx_Regulator"/>
</dbReference>
<dbReference type="InterPro" id="IPR009057">
    <property type="entry name" value="Homeodomain-like_sf"/>
</dbReference>
<feature type="DNA-binding region" description="H-T-H motif" evidence="2">
    <location>
        <begin position="29"/>
        <end position="48"/>
    </location>
</feature>
<dbReference type="PROSITE" id="PS50977">
    <property type="entry name" value="HTH_TETR_2"/>
    <property type="match status" value="1"/>
</dbReference>
<feature type="domain" description="HTH tetR-type" evidence="3">
    <location>
        <begin position="6"/>
        <end position="66"/>
    </location>
</feature>
<sequence length="202" mass="23846">MKQKTFAKKAELLNAALDEFTKKTYEDASLNRIIKNAGISKGTFYYHFKDKQTLYLYLLEHAVKAKWEFIERKTKEINLNETTDIFELFRIQAAFGIEFAKCCPQYHKLGTMFAKEKGKEIYDIAIKMLGDNPENLLKNMIDKAIADRNFREDLPEKFIHKIISYLFIHFTDIFQEDEDFEIERMLENVNCLVDFLRNGLGK</sequence>
<proteinExistence type="predicted"/>
<dbReference type="PANTHER" id="PTHR43479">
    <property type="entry name" value="ACREF/ENVCD OPERON REPRESSOR-RELATED"/>
    <property type="match status" value="1"/>
</dbReference>
<keyword evidence="5" id="KW-1185">Reference proteome</keyword>
<organism evidence="4 5">
    <name type="scientific">Thermoactinomyces mirandus</name>
    <dbReference type="NCBI Taxonomy" id="2756294"/>
    <lineage>
        <taxon>Bacteria</taxon>
        <taxon>Bacillati</taxon>
        <taxon>Bacillota</taxon>
        <taxon>Bacilli</taxon>
        <taxon>Bacillales</taxon>
        <taxon>Thermoactinomycetaceae</taxon>
        <taxon>Thermoactinomyces</taxon>
    </lineage>
</organism>
<comment type="caution">
    <text evidence="4">The sequence shown here is derived from an EMBL/GenBank/DDBJ whole genome shotgun (WGS) entry which is preliminary data.</text>
</comment>
<keyword evidence="1 2" id="KW-0238">DNA-binding</keyword>
<reference evidence="4 5" key="1">
    <citation type="submission" date="2020-07" db="EMBL/GenBank/DDBJ databases">
        <title>Thermoactinomyces phylogeny.</title>
        <authorList>
            <person name="Dunlap C."/>
        </authorList>
    </citation>
    <scope>NUCLEOTIDE SEQUENCE [LARGE SCALE GENOMIC DNA]</scope>
    <source>
        <strain evidence="4 5">AMNI-1</strain>
    </source>
</reference>
<dbReference type="SUPFAM" id="SSF46689">
    <property type="entry name" value="Homeodomain-like"/>
    <property type="match status" value="1"/>
</dbReference>
<evidence type="ECO:0000313" key="4">
    <source>
        <dbReference type="EMBL" id="MBA4603099.1"/>
    </source>
</evidence>
<dbReference type="Proteomes" id="UP000538292">
    <property type="component" value="Unassembled WGS sequence"/>
</dbReference>
<dbReference type="AlphaFoldDB" id="A0A7W1XTR4"/>
<dbReference type="Pfam" id="PF00440">
    <property type="entry name" value="TetR_N"/>
    <property type="match status" value="1"/>
</dbReference>
<dbReference type="GO" id="GO:0003677">
    <property type="term" value="F:DNA binding"/>
    <property type="evidence" value="ECO:0007669"/>
    <property type="project" value="UniProtKB-UniRule"/>
</dbReference>
<gene>
    <name evidence="4" type="ORF">H2C83_12385</name>
</gene>
<evidence type="ECO:0000313" key="5">
    <source>
        <dbReference type="Proteomes" id="UP000538292"/>
    </source>
</evidence>
<accession>A0A7W1XTR4</accession>
<dbReference type="PANTHER" id="PTHR43479:SF11">
    <property type="entry name" value="ACREF_ENVCD OPERON REPRESSOR-RELATED"/>
    <property type="match status" value="1"/>
</dbReference>
<dbReference type="InterPro" id="IPR036271">
    <property type="entry name" value="Tet_transcr_reg_TetR-rel_C_sf"/>
</dbReference>
<dbReference type="Gene3D" id="1.10.357.10">
    <property type="entry name" value="Tetracycline Repressor, domain 2"/>
    <property type="match status" value="1"/>
</dbReference>
<evidence type="ECO:0000259" key="3">
    <source>
        <dbReference type="PROSITE" id="PS50977"/>
    </source>
</evidence>
<name>A0A7W1XTR4_9BACL</name>
<dbReference type="EMBL" id="JACEOL010000038">
    <property type="protein sequence ID" value="MBA4603099.1"/>
    <property type="molecule type" value="Genomic_DNA"/>
</dbReference>
<dbReference type="RefSeq" id="WP_181741278.1">
    <property type="nucleotide sequence ID" value="NZ_JACEOL010000038.1"/>
</dbReference>
<dbReference type="InterPro" id="IPR001647">
    <property type="entry name" value="HTH_TetR"/>
</dbReference>
<dbReference type="SUPFAM" id="SSF48498">
    <property type="entry name" value="Tetracyclin repressor-like, C-terminal domain"/>
    <property type="match status" value="1"/>
</dbReference>
<protein>
    <submittedName>
        <fullName evidence="4">TetR/AcrR family transcriptional regulator</fullName>
    </submittedName>
</protein>
<dbReference type="PRINTS" id="PR00455">
    <property type="entry name" value="HTHTETR"/>
</dbReference>